<evidence type="ECO:0000256" key="12">
    <source>
        <dbReference type="ARBA" id="ARBA00033413"/>
    </source>
</evidence>
<dbReference type="CDD" id="cd00483">
    <property type="entry name" value="HPPK"/>
    <property type="match status" value="1"/>
</dbReference>
<proteinExistence type="inferred from homology"/>
<keyword evidence="15" id="KW-1185">Reference proteome</keyword>
<dbReference type="SUPFAM" id="SSF55083">
    <property type="entry name" value="6-hydroxymethyl-7,8-dihydropterin pyrophosphokinase, HPPK"/>
    <property type="match status" value="1"/>
</dbReference>
<sequence>MAGASMQSYVIALGSNRRHARHGSPAGVLRAACAAMEGEGLRIRTSSPVEASTPLGPSRRRFANAAVLVETRLSPPDVLSRLKAIEACFGRRPRGRRWGERVLDLDIVLWSGGTWCTPHLRIPHPHFRERQFVLGPLAAIVPTWRDPLTGLAVRHLQARLTAPRPDLS</sequence>
<dbReference type="GO" id="GO:0046654">
    <property type="term" value="P:tetrahydrofolate biosynthetic process"/>
    <property type="evidence" value="ECO:0007669"/>
    <property type="project" value="UniProtKB-UniPathway"/>
</dbReference>
<dbReference type="NCBIfam" id="TIGR01498">
    <property type="entry name" value="folK"/>
    <property type="match status" value="1"/>
</dbReference>
<name>A0A7Z0BV61_9SPHN</name>
<evidence type="ECO:0000256" key="1">
    <source>
        <dbReference type="ARBA" id="ARBA00005051"/>
    </source>
</evidence>
<dbReference type="PANTHER" id="PTHR43071">
    <property type="entry name" value="2-AMINO-4-HYDROXY-6-HYDROXYMETHYLDIHYDROPTERIDINE PYROPHOSPHOKINASE"/>
    <property type="match status" value="1"/>
</dbReference>
<dbReference type="RefSeq" id="WP_244959129.1">
    <property type="nucleotide sequence ID" value="NZ_JACBZF010000009.1"/>
</dbReference>
<dbReference type="PROSITE" id="PS00794">
    <property type="entry name" value="HPPK"/>
    <property type="match status" value="1"/>
</dbReference>
<evidence type="ECO:0000256" key="9">
    <source>
        <dbReference type="ARBA" id="ARBA00022909"/>
    </source>
</evidence>
<organism evidence="14 15">
    <name type="scientific">Novosphingobium marinum</name>
    <dbReference type="NCBI Taxonomy" id="1514948"/>
    <lineage>
        <taxon>Bacteria</taxon>
        <taxon>Pseudomonadati</taxon>
        <taxon>Pseudomonadota</taxon>
        <taxon>Alphaproteobacteria</taxon>
        <taxon>Sphingomonadales</taxon>
        <taxon>Sphingomonadaceae</taxon>
        <taxon>Novosphingobium</taxon>
    </lineage>
</organism>
<evidence type="ECO:0000256" key="4">
    <source>
        <dbReference type="ARBA" id="ARBA00016218"/>
    </source>
</evidence>
<protein>
    <recommendedName>
        <fullName evidence="4">2-amino-4-hydroxy-6-hydroxymethyldihydropteridine pyrophosphokinase</fullName>
        <ecNumber evidence="3">2.7.6.3</ecNumber>
    </recommendedName>
    <alternativeName>
        <fullName evidence="11">6-hydroxymethyl-7,8-dihydropterin pyrophosphokinase</fullName>
    </alternativeName>
    <alternativeName>
        <fullName evidence="12">7,8-dihydro-6-hydroxymethylpterin-pyrophosphokinase</fullName>
    </alternativeName>
</protein>
<dbReference type="Proteomes" id="UP000522081">
    <property type="component" value="Unassembled WGS sequence"/>
</dbReference>
<evidence type="ECO:0000256" key="2">
    <source>
        <dbReference type="ARBA" id="ARBA00005810"/>
    </source>
</evidence>
<feature type="domain" description="7,8-dihydro-6-hydroxymethylpterin-pyrophosphokinase" evidence="13">
    <location>
        <begin position="97"/>
        <end position="108"/>
    </location>
</feature>
<evidence type="ECO:0000256" key="11">
    <source>
        <dbReference type="ARBA" id="ARBA00029766"/>
    </source>
</evidence>
<evidence type="ECO:0000256" key="10">
    <source>
        <dbReference type="ARBA" id="ARBA00029409"/>
    </source>
</evidence>
<evidence type="ECO:0000256" key="5">
    <source>
        <dbReference type="ARBA" id="ARBA00022679"/>
    </source>
</evidence>
<dbReference type="EC" id="2.7.6.3" evidence="3"/>
<keyword evidence="8" id="KW-0067">ATP-binding</keyword>
<evidence type="ECO:0000256" key="3">
    <source>
        <dbReference type="ARBA" id="ARBA00013253"/>
    </source>
</evidence>
<dbReference type="InterPro" id="IPR000550">
    <property type="entry name" value="Hppk"/>
</dbReference>
<dbReference type="GO" id="GO:0016301">
    <property type="term" value="F:kinase activity"/>
    <property type="evidence" value="ECO:0007669"/>
    <property type="project" value="UniProtKB-KW"/>
</dbReference>
<dbReference type="Pfam" id="PF01288">
    <property type="entry name" value="HPPK"/>
    <property type="match status" value="1"/>
</dbReference>
<keyword evidence="5 14" id="KW-0808">Transferase</keyword>
<evidence type="ECO:0000313" key="15">
    <source>
        <dbReference type="Proteomes" id="UP000522081"/>
    </source>
</evidence>
<dbReference type="InterPro" id="IPR035907">
    <property type="entry name" value="Hppk_sf"/>
</dbReference>
<dbReference type="EMBL" id="JACBZF010000009">
    <property type="protein sequence ID" value="NYH96964.1"/>
    <property type="molecule type" value="Genomic_DNA"/>
</dbReference>
<comment type="function">
    <text evidence="10">Catalyzes the transfer of pyrophosphate from adenosine triphosphate (ATP) to 6-hydroxymethyl-7,8-dihydropterin, an enzymatic step in folate biosynthesis pathway.</text>
</comment>
<dbReference type="GO" id="GO:0005524">
    <property type="term" value="F:ATP binding"/>
    <property type="evidence" value="ECO:0007669"/>
    <property type="project" value="UniProtKB-KW"/>
</dbReference>
<accession>A0A7Z0BV61</accession>
<reference evidence="14 15" key="1">
    <citation type="submission" date="2020-07" db="EMBL/GenBank/DDBJ databases">
        <title>Genomic Encyclopedia of Type Strains, Phase IV (KMG-IV): sequencing the most valuable type-strain genomes for metagenomic binning, comparative biology and taxonomic classification.</title>
        <authorList>
            <person name="Goeker M."/>
        </authorList>
    </citation>
    <scope>NUCLEOTIDE SEQUENCE [LARGE SCALE GENOMIC DNA]</scope>
    <source>
        <strain evidence="14 15">DSM 29043</strain>
    </source>
</reference>
<comment type="pathway">
    <text evidence="1">Cofactor biosynthesis; tetrahydrofolate biosynthesis; 2-amino-4-hydroxy-6-hydroxymethyl-7,8-dihydropteridine diphosphate from 7,8-dihydroneopterin triphosphate: step 4/4.</text>
</comment>
<dbReference type="UniPathway" id="UPA00077">
    <property type="reaction ID" value="UER00155"/>
</dbReference>
<gene>
    <name evidence="14" type="ORF">FHS75_003317</name>
</gene>
<keyword evidence="9" id="KW-0289">Folate biosynthesis</keyword>
<evidence type="ECO:0000256" key="6">
    <source>
        <dbReference type="ARBA" id="ARBA00022741"/>
    </source>
</evidence>
<evidence type="ECO:0000256" key="7">
    <source>
        <dbReference type="ARBA" id="ARBA00022777"/>
    </source>
</evidence>
<keyword evidence="6" id="KW-0547">Nucleotide-binding</keyword>
<keyword evidence="7 14" id="KW-0418">Kinase</keyword>
<dbReference type="GO" id="GO:0046656">
    <property type="term" value="P:folic acid biosynthetic process"/>
    <property type="evidence" value="ECO:0007669"/>
    <property type="project" value="UniProtKB-KW"/>
</dbReference>
<dbReference type="GO" id="GO:0003848">
    <property type="term" value="F:2-amino-4-hydroxy-6-hydroxymethyldihydropteridine diphosphokinase activity"/>
    <property type="evidence" value="ECO:0007669"/>
    <property type="project" value="UniProtKB-EC"/>
</dbReference>
<evidence type="ECO:0000256" key="8">
    <source>
        <dbReference type="ARBA" id="ARBA00022840"/>
    </source>
</evidence>
<dbReference type="PANTHER" id="PTHR43071:SF1">
    <property type="entry name" value="2-AMINO-4-HYDROXY-6-HYDROXYMETHYLDIHYDROPTERIDINE PYROPHOSPHOKINASE"/>
    <property type="match status" value="1"/>
</dbReference>
<dbReference type="AlphaFoldDB" id="A0A7Z0BV61"/>
<evidence type="ECO:0000313" key="14">
    <source>
        <dbReference type="EMBL" id="NYH96964.1"/>
    </source>
</evidence>
<dbReference type="Gene3D" id="3.30.70.560">
    <property type="entry name" value="7,8-Dihydro-6-hydroxymethylpterin-pyrophosphokinase HPPK"/>
    <property type="match status" value="1"/>
</dbReference>
<comment type="similarity">
    <text evidence="2">Belongs to the HPPK family.</text>
</comment>
<comment type="caution">
    <text evidence="14">The sequence shown here is derived from an EMBL/GenBank/DDBJ whole genome shotgun (WGS) entry which is preliminary data.</text>
</comment>
<evidence type="ECO:0000259" key="13">
    <source>
        <dbReference type="PROSITE" id="PS00794"/>
    </source>
</evidence>